<dbReference type="InterPro" id="IPR011330">
    <property type="entry name" value="Glyco_hydro/deAcase_b/a-brl"/>
</dbReference>
<evidence type="ECO:0000313" key="3">
    <source>
        <dbReference type="Proteomes" id="UP000214646"/>
    </source>
</evidence>
<organism evidence="2 3">
    <name type="scientific">Fimbriiglobus ruber</name>
    <dbReference type="NCBI Taxonomy" id="1908690"/>
    <lineage>
        <taxon>Bacteria</taxon>
        <taxon>Pseudomonadati</taxon>
        <taxon>Planctomycetota</taxon>
        <taxon>Planctomycetia</taxon>
        <taxon>Gemmatales</taxon>
        <taxon>Gemmataceae</taxon>
        <taxon>Fimbriiglobus</taxon>
    </lineage>
</organism>
<dbReference type="Proteomes" id="UP000214646">
    <property type="component" value="Unassembled WGS sequence"/>
</dbReference>
<name>A0A225EBH4_9BACT</name>
<dbReference type="CDD" id="cd10941">
    <property type="entry name" value="CE4_PuuE_HpPgdA_like_2"/>
    <property type="match status" value="1"/>
</dbReference>
<dbReference type="RefSeq" id="WP_088252483.1">
    <property type="nucleotide sequence ID" value="NZ_NIDE01000001.1"/>
</dbReference>
<comment type="caution">
    <text evidence="2">The sequence shown here is derived from an EMBL/GenBank/DDBJ whole genome shotgun (WGS) entry which is preliminary data.</text>
</comment>
<dbReference type="OrthoDB" id="258610at2"/>
<dbReference type="EMBL" id="NIDE01000001">
    <property type="protein sequence ID" value="OWK47366.1"/>
    <property type="molecule type" value="Genomic_DNA"/>
</dbReference>
<dbReference type="Pfam" id="PF01522">
    <property type="entry name" value="Polysacc_deac_1"/>
    <property type="match status" value="1"/>
</dbReference>
<dbReference type="GO" id="GO:0016810">
    <property type="term" value="F:hydrolase activity, acting on carbon-nitrogen (but not peptide) bonds"/>
    <property type="evidence" value="ECO:0007669"/>
    <property type="project" value="InterPro"/>
</dbReference>
<dbReference type="Gene3D" id="3.20.20.370">
    <property type="entry name" value="Glycoside hydrolase/deacetylase"/>
    <property type="match status" value="1"/>
</dbReference>
<dbReference type="InterPro" id="IPR022560">
    <property type="entry name" value="DUF3473"/>
</dbReference>
<sequence>MSRPSERAAVILSFDVEEHDRIEAAVGVECPPELKATYATRMEAATRGLLAQLAAAGTPATFFVVGQIAESHPQLVRAIADAGHEVGSHGWDHKRVHRFTPETFREDVRRSKAALEQATGRPVVGYRAPTFSVVRQTAWAIDVLAAAGLRYDSSIYPVRHDRYGVPDAPRTPFVAVGRDARILELPPATYRVMGQNLPVGGGGYFRLFPPAVMRAGIRQLGRAAPAVGMLYFHPWEFDPGQPRLPLSRLSRWRTYVGVGKSTARLDRLLANYAGRFRRAIDVVADLEPKAAGLPQFQVDPPSQ</sequence>
<dbReference type="NCBIfam" id="TIGR03006">
    <property type="entry name" value="pepcterm_polyde"/>
    <property type="match status" value="1"/>
</dbReference>
<dbReference type="PROSITE" id="PS51677">
    <property type="entry name" value="NODB"/>
    <property type="match status" value="1"/>
</dbReference>
<accession>A0A225EBH4</accession>
<evidence type="ECO:0000313" key="2">
    <source>
        <dbReference type="EMBL" id="OWK47366.1"/>
    </source>
</evidence>
<dbReference type="PANTHER" id="PTHR47561:SF1">
    <property type="entry name" value="POLYSACCHARIDE DEACETYLASE FAMILY PROTEIN (AFU_ORTHOLOGUE AFUA_6G05030)"/>
    <property type="match status" value="1"/>
</dbReference>
<keyword evidence="3" id="KW-1185">Reference proteome</keyword>
<dbReference type="InterPro" id="IPR014344">
    <property type="entry name" value="XrtA_polysacc_deacetyl"/>
</dbReference>
<protein>
    <submittedName>
        <fullName evidence="2">Polysaccharide deacetylase</fullName>
    </submittedName>
</protein>
<proteinExistence type="predicted"/>
<dbReference type="GO" id="GO:0005975">
    <property type="term" value="P:carbohydrate metabolic process"/>
    <property type="evidence" value="ECO:0007669"/>
    <property type="project" value="InterPro"/>
</dbReference>
<dbReference type="PANTHER" id="PTHR47561">
    <property type="entry name" value="POLYSACCHARIDE DEACETYLASE FAMILY PROTEIN (AFU_ORTHOLOGUE AFUA_6G05030)"/>
    <property type="match status" value="1"/>
</dbReference>
<reference evidence="3" key="1">
    <citation type="submission" date="2017-06" db="EMBL/GenBank/DDBJ databases">
        <title>Genome analysis of Fimbriiglobus ruber SP5, the first member of the order Planctomycetales with confirmed chitinolytic capability.</title>
        <authorList>
            <person name="Ravin N.V."/>
            <person name="Rakitin A.L."/>
            <person name="Ivanova A.A."/>
            <person name="Beletsky A.V."/>
            <person name="Kulichevskaya I.S."/>
            <person name="Mardanov A.V."/>
            <person name="Dedysh S.N."/>
        </authorList>
    </citation>
    <scope>NUCLEOTIDE SEQUENCE [LARGE SCALE GENOMIC DNA]</scope>
    <source>
        <strain evidence="3">SP5</strain>
    </source>
</reference>
<dbReference type="InterPro" id="IPR002509">
    <property type="entry name" value="NODB_dom"/>
</dbReference>
<dbReference type="AlphaFoldDB" id="A0A225EBH4"/>
<dbReference type="SUPFAM" id="SSF88713">
    <property type="entry name" value="Glycoside hydrolase/deacetylase"/>
    <property type="match status" value="1"/>
</dbReference>
<gene>
    <name evidence="2" type="ORF">FRUB_01065</name>
</gene>
<feature type="domain" description="NodB homology" evidence="1">
    <location>
        <begin position="32"/>
        <end position="303"/>
    </location>
</feature>
<dbReference type="Pfam" id="PF11959">
    <property type="entry name" value="DUF3473"/>
    <property type="match status" value="1"/>
</dbReference>
<dbReference type="InterPro" id="IPR045235">
    <property type="entry name" value="PuuE_HpPgdA-like"/>
</dbReference>
<evidence type="ECO:0000259" key="1">
    <source>
        <dbReference type="PROSITE" id="PS51677"/>
    </source>
</evidence>